<organism evidence="1 2">
    <name type="scientific">Cylindrotheca closterium</name>
    <dbReference type="NCBI Taxonomy" id="2856"/>
    <lineage>
        <taxon>Eukaryota</taxon>
        <taxon>Sar</taxon>
        <taxon>Stramenopiles</taxon>
        <taxon>Ochrophyta</taxon>
        <taxon>Bacillariophyta</taxon>
        <taxon>Bacillariophyceae</taxon>
        <taxon>Bacillariophycidae</taxon>
        <taxon>Bacillariales</taxon>
        <taxon>Bacillariaceae</taxon>
        <taxon>Cylindrotheca</taxon>
    </lineage>
</organism>
<proteinExistence type="predicted"/>
<dbReference type="Proteomes" id="UP001295423">
    <property type="component" value="Unassembled WGS sequence"/>
</dbReference>
<dbReference type="EMBL" id="CAKOGP040001869">
    <property type="protein sequence ID" value="CAJ1954519.1"/>
    <property type="molecule type" value="Genomic_DNA"/>
</dbReference>
<dbReference type="Gene3D" id="1.25.40.20">
    <property type="entry name" value="Ankyrin repeat-containing domain"/>
    <property type="match status" value="1"/>
</dbReference>
<name>A0AAD2JIX9_9STRA</name>
<dbReference type="AlphaFoldDB" id="A0AAD2JIX9"/>
<evidence type="ECO:0000313" key="1">
    <source>
        <dbReference type="EMBL" id="CAJ1954519.1"/>
    </source>
</evidence>
<gene>
    <name evidence="1" type="ORF">CYCCA115_LOCUS15112</name>
</gene>
<keyword evidence="2" id="KW-1185">Reference proteome</keyword>
<reference evidence="1" key="1">
    <citation type="submission" date="2023-08" db="EMBL/GenBank/DDBJ databases">
        <authorList>
            <person name="Audoor S."/>
            <person name="Bilcke G."/>
        </authorList>
    </citation>
    <scope>NUCLEOTIDE SEQUENCE</scope>
</reference>
<accession>A0AAD2JIX9</accession>
<dbReference type="InterPro" id="IPR036770">
    <property type="entry name" value="Ankyrin_rpt-contain_sf"/>
</dbReference>
<sequence length="582" mass="65787">MQVDSDCDDSDYVPEEDEAIDESIDCEVADHRIDTILVKRETQESTRIAIQDVPIPEDFCADPCQISVAELEEEIRFQIRKGNLKDTLTKIDVTSKLFSNPQYLPREIQLGKDRYPPRETRYQVIQKTYGSPLHYACHDQNGSRGEHKIRLLLCVANQYKIPIHKLLTLSEVTVRKYGTEWHKITVEAGTERMQETRATPLYILLDNPNSSASTVRRLSEPWPSIVHLQYFTNLNVLECHNTLSHFLLKNPISPYEHSERDIARIASIVQVLLQVAAKTDLDAKSLVTVNTHFGRDDREADQNSTIITRNAVQIALSHGGCVPPKVLASMLQVWPEAVQYPENDYSSKAPCPLCCIVDSNPKTTKARLWQTKCIEVILKHSSLESFAMGLMRTNNDGSLQFHNVMRIISKLKSSSTETGLATDLLEAMKALLYQRDEQGKALLHHVVAAPIFRSPKRECKAGNAHFKRRKCLLPPRANHHVDLVRWILEEEPSLAWVHDKGGHNALHTALEGGSTWFSGVRDMLEIVPDWQYEAIKVDGKEEDLLPFQIAATAVGGNHGAVDTVYELLKITGPLAFSHFEFH</sequence>
<evidence type="ECO:0000313" key="2">
    <source>
        <dbReference type="Proteomes" id="UP001295423"/>
    </source>
</evidence>
<comment type="caution">
    <text evidence="1">The sequence shown here is derived from an EMBL/GenBank/DDBJ whole genome shotgun (WGS) entry which is preliminary data.</text>
</comment>
<protein>
    <submittedName>
        <fullName evidence="1">Uncharacterized protein</fullName>
    </submittedName>
</protein>